<dbReference type="HOGENOM" id="CLU_1532358_0_0_1"/>
<reference evidence="2 3" key="1">
    <citation type="journal article" date="2012" name="Proc. Natl. Acad. Sci. U.S.A.">
        <title>Comparative genomics of Ceriporiopsis subvermispora and Phanerochaete chrysosporium provide insight into selective ligninolysis.</title>
        <authorList>
            <person name="Fernandez-Fueyo E."/>
            <person name="Ruiz-Duenas F.J."/>
            <person name="Ferreira P."/>
            <person name="Floudas D."/>
            <person name="Hibbett D.S."/>
            <person name="Canessa P."/>
            <person name="Larrondo L.F."/>
            <person name="James T.Y."/>
            <person name="Seelenfreund D."/>
            <person name="Lobos S."/>
            <person name="Polanco R."/>
            <person name="Tello M."/>
            <person name="Honda Y."/>
            <person name="Watanabe T."/>
            <person name="Watanabe T."/>
            <person name="Ryu J.S."/>
            <person name="Kubicek C.P."/>
            <person name="Schmoll M."/>
            <person name="Gaskell J."/>
            <person name="Hammel K.E."/>
            <person name="St John F.J."/>
            <person name="Vanden Wymelenberg A."/>
            <person name="Sabat G."/>
            <person name="Splinter BonDurant S."/>
            <person name="Syed K."/>
            <person name="Yadav J.S."/>
            <person name="Doddapaneni H."/>
            <person name="Subramanian V."/>
            <person name="Lavin J.L."/>
            <person name="Oguiza J.A."/>
            <person name="Perez G."/>
            <person name="Pisabarro A.G."/>
            <person name="Ramirez L."/>
            <person name="Santoyo F."/>
            <person name="Master E."/>
            <person name="Coutinho P.M."/>
            <person name="Henrissat B."/>
            <person name="Lombard V."/>
            <person name="Magnuson J.K."/>
            <person name="Kuees U."/>
            <person name="Hori C."/>
            <person name="Igarashi K."/>
            <person name="Samejima M."/>
            <person name="Held B.W."/>
            <person name="Barry K.W."/>
            <person name="LaButti K.M."/>
            <person name="Lapidus A."/>
            <person name="Lindquist E.A."/>
            <person name="Lucas S.M."/>
            <person name="Riley R."/>
            <person name="Salamov A.A."/>
            <person name="Hoffmeister D."/>
            <person name="Schwenk D."/>
            <person name="Hadar Y."/>
            <person name="Yarden O."/>
            <person name="de Vries R.P."/>
            <person name="Wiebenga A."/>
            <person name="Stenlid J."/>
            <person name="Eastwood D."/>
            <person name="Grigoriev I.V."/>
            <person name="Berka R.M."/>
            <person name="Blanchette R.A."/>
            <person name="Kersten P."/>
            <person name="Martinez A.T."/>
            <person name="Vicuna R."/>
            <person name="Cullen D."/>
        </authorList>
    </citation>
    <scope>NUCLEOTIDE SEQUENCE [LARGE SCALE GENOMIC DNA]</scope>
    <source>
        <strain evidence="2 3">B</strain>
    </source>
</reference>
<evidence type="ECO:0000313" key="3">
    <source>
        <dbReference type="Proteomes" id="UP000016930"/>
    </source>
</evidence>
<proteinExistence type="predicted"/>
<feature type="region of interest" description="Disordered" evidence="1">
    <location>
        <begin position="1"/>
        <end position="81"/>
    </location>
</feature>
<accession>M2PPQ6</accession>
<dbReference type="EMBL" id="KB445795">
    <property type="protein sequence ID" value="EMD38489.1"/>
    <property type="molecule type" value="Genomic_DNA"/>
</dbReference>
<feature type="compositionally biased region" description="Polar residues" evidence="1">
    <location>
        <begin position="32"/>
        <end position="47"/>
    </location>
</feature>
<dbReference type="OrthoDB" id="3269397at2759"/>
<dbReference type="STRING" id="914234.M2PPQ6"/>
<evidence type="ECO:0000313" key="2">
    <source>
        <dbReference type="EMBL" id="EMD38489.1"/>
    </source>
</evidence>
<keyword evidence="3" id="KW-1185">Reference proteome</keyword>
<organism evidence="2 3">
    <name type="scientific">Ceriporiopsis subvermispora (strain B)</name>
    <name type="common">White-rot fungus</name>
    <name type="synonym">Gelatoporia subvermispora</name>
    <dbReference type="NCBI Taxonomy" id="914234"/>
    <lineage>
        <taxon>Eukaryota</taxon>
        <taxon>Fungi</taxon>
        <taxon>Dikarya</taxon>
        <taxon>Basidiomycota</taxon>
        <taxon>Agaricomycotina</taxon>
        <taxon>Agaricomycetes</taxon>
        <taxon>Polyporales</taxon>
        <taxon>Gelatoporiaceae</taxon>
        <taxon>Gelatoporia</taxon>
    </lineage>
</organism>
<protein>
    <submittedName>
        <fullName evidence="2">Uncharacterized protein</fullName>
    </submittedName>
</protein>
<dbReference type="AlphaFoldDB" id="M2PPQ6"/>
<dbReference type="Proteomes" id="UP000016930">
    <property type="component" value="Unassembled WGS sequence"/>
</dbReference>
<evidence type="ECO:0000256" key="1">
    <source>
        <dbReference type="SAM" id="MobiDB-lite"/>
    </source>
</evidence>
<gene>
    <name evidence="2" type="ORF">CERSUDRAFT_82755</name>
</gene>
<feature type="compositionally biased region" description="Polar residues" evidence="1">
    <location>
        <begin position="61"/>
        <end position="70"/>
    </location>
</feature>
<sequence length="175" mass="19145">MRDSSPLLAPSTREAVPQFRRRRSRSPVSSRNQGHTPSSPVSPQVPLTPSALPQKPEWARRSTTVSSTTPKADAVSPMQDTPELVITAPVIPQYKPKQSEIELELARIQSHHASLAAAHETSVKATRRALFEVELANMDLRLAEARRSIADAQVEKARAGVLGIDYVQEIPGTVE</sequence>
<name>M2PPQ6_CERS8</name>